<evidence type="ECO:0000313" key="3">
    <source>
        <dbReference type="EMBL" id="PYE51968.1"/>
    </source>
</evidence>
<dbReference type="Pfam" id="PF16548">
    <property type="entry name" value="FlgT_N"/>
    <property type="match status" value="1"/>
</dbReference>
<dbReference type="InterPro" id="IPR038180">
    <property type="entry name" value="FlgT_N_sf"/>
</dbReference>
<protein>
    <submittedName>
        <fullName evidence="3">Flagellar assembly T-like protein</fullName>
    </submittedName>
</protein>
<dbReference type="EMBL" id="QJSX01000013">
    <property type="protein sequence ID" value="PYE51968.1"/>
    <property type="molecule type" value="Genomic_DNA"/>
</dbReference>
<name>A0A318S4I0_9DEIO</name>
<accession>A0A318S4I0</accession>
<dbReference type="Gene3D" id="3.40.50.10610">
    <property type="entry name" value="ABC-type transport auxiliary lipoprotein component"/>
    <property type="match status" value="1"/>
</dbReference>
<feature type="domain" description="Flagellar assembly protein T N-terminal" evidence="2">
    <location>
        <begin position="23"/>
        <end position="119"/>
    </location>
</feature>
<dbReference type="AlphaFoldDB" id="A0A318S4I0"/>
<sequence>MKASLAFLAGFALIGNALAQEQVVEVRGQAGISGALATARQAAITDAVRVAVERVMGAYISASASVRANETTRNDTTESFEQFQQRVLKRADGFGRVLQILSETQDNGTYVVTVRVSVSQGPLEQELKAFLTRKGDPRIIVLIPEQILRRPVPDPAAETEITHALLASGYRLVDASQVRQLGARDRERAETLDPAALRDITARFGADLLVTGEAFAEELANPPAEVRAAGLQSYGSRLEVKVVDLATGQIIYSNAFHAGATGIGDALTGKSALTNAAKLAVNDLPKTILNWISGSGKGAARTFAVRLNDVPSFRTLTDFSATLRNAAGVRAVISRSFDRGGAVLEVEYDGSPEDLATLLEDLRVRVTGLSAGEITGQFDK</sequence>
<evidence type="ECO:0000256" key="1">
    <source>
        <dbReference type="SAM" id="SignalP"/>
    </source>
</evidence>
<proteinExistence type="predicted"/>
<keyword evidence="4" id="KW-1185">Reference proteome</keyword>
<organism evidence="3 4">
    <name type="scientific">Deinococcus yavapaiensis KR-236</name>
    <dbReference type="NCBI Taxonomy" id="694435"/>
    <lineage>
        <taxon>Bacteria</taxon>
        <taxon>Thermotogati</taxon>
        <taxon>Deinococcota</taxon>
        <taxon>Deinococci</taxon>
        <taxon>Deinococcales</taxon>
        <taxon>Deinococcaceae</taxon>
        <taxon>Deinococcus</taxon>
    </lineage>
</organism>
<feature type="chain" id="PRO_5016271996" evidence="1">
    <location>
        <begin position="20"/>
        <end position="380"/>
    </location>
</feature>
<dbReference type="Proteomes" id="UP000248326">
    <property type="component" value="Unassembled WGS sequence"/>
</dbReference>
<gene>
    <name evidence="3" type="ORF">DES52_11314</name>
</gene>
<keyword evidence="3" id="KW-0282">Flagellum</keyword>
<evidence type="ECO:0000259" key="2">
    <source>
        <dbReference type="Pfam" id="PF16548"/>
    </source>
</evidence>
<evidence type="ECO:0000313" key="4">
    <source>
        <dbReference type="Proteomes" id="UP000248326"/>
    </source>
</evidence>
<comment type="caution">
    <text evidence="3">The sequence shown here is derived from an EMBL/GenBank/DDBJ whole genome shotgun (WGS) entry which is preliminary data.</text>
</comment>
<keyword evidence="1" id="KW-0732">Signal</keyword>
<dbReference type="InterPro" id="IPR032370">
    <property type="entry name" value="FlgT_N"/>
</dbReference>
<dbReference type="RefSeq" id="WP_245901060.1">
    <property type="nucleotide sequence ID" value="NZ_QJSX01000013.1"/>
</dbReference>
<keyword evidence="3" id="KW-0966">Cell projection</keyword>
<reference evidence="3 4" key="1">
    <citation type="submission" date="2018-06" db="EMBL/GenBank/DDBJ databases">
        <title>Genomic Encyclopedia of Type Strains, Phase IV (KMG-IV): sequencing the most valuable type-strain genomes for metagenomic binning, comparative biology and taxonomic classification.</title>
        <authorList>
            <person name="Goeker M."/>
        </authorList>
    </citation>
    <scope>NUCLEOTIDE SEQUENCE [LARGE SCALE GENOMIC DNA]</scope>
    <source>
        <strain evidence="3 4">DSM 18048</strain>
    </source>
</reference>
<feature type="signal peptide" evidence="1">
    <location>
        <begin position="1"/>
        <end position="19"/>
    </location>
</feature>
<dbReference type="Gene3D" id="3.30.1660.40">
    <property type="entry name" value="FlgT, N-terminal domain"/>
    <property type="match status" value="1"/>
</dbReference>
<keyword evidence="3" id="KW-0969">Cilium</keyword>